<feature type="non-terminal residue" evidence="1">
    <location>
        <position position="1"/>
    </location>
</feature>
<evidence type="ECO:0000313" key="1">
    <source>
        <dbReference type="EMBL" id="SVB86796.1"/>
    </source>
</evidence>
<dbReference type="AlphaFoldDB" id="A0A382HHN8"/>
<proteinExistence type="predicted"/>
<reference evidence="1" key="1">
    <citation type="submission" date="2018-05" db="EMBL/GenBank/DDBJ databases">
        <authorList>
            <person name="Lanie J.A."/>
            <person name="Ng W.-L."/>
            <person name="Kazmierczak K.M."/>
            <person name="Andrzejewski T.M."/>
            <person name="Davidsen T.M."/>
            <person name="Wayne K.J."/>
            <person name="Tettelin H."/>
            <person name="Glass J.I."/>
            <person name="Rusch D."/>
            <person name="Podicherti R."/>
            <person name="Tsui H.-C.T."/>
            <person name="Winkler M.E."/>
        </authorList>
    </citation>
    <scope>NUCLEOTIDE SEQUENCE</scope>
</reference>
<protein>
    <submittedName>
        <fullName evidence="1">Uncharacterized protein</fullName>
    </submittedName>
</protein>
<dbReference type="EMBL" id="UINC01061333">
    <property type="protein sequence ID" value="SVB86796.1"/>
    <property type="molecule type" value="Genomic_DNA"/>
</dbReference>
<gene>
    <name evidence="1" type="ORF">METZ01_LOCUS239650</name>
</gene>
<sequence>RREPGIGKRRDMLYWGEFGEDGSARPLREPSTAASTLAFQISGDVRHARRALRGGARKFGMALRILRGGREHADMGGAICSVAAGHGRNWGTGAVTGCYGALLLGCREARGEVVPAVRLRDAAGTARVPEDILPLVRPKVDTQSGELWLFNGGVDQVELTWRNGAGEETRESVPAGAIVRRELN</sequence>
<organism evidence="1">
    <name type="scientific">marine metagenome</name>
    <dbReference type="NCBI Taxonomy" id="408172"/>
    <lineage>
        <taxon>unclassified sequences</taxon>
        <taxon>metagenomes</taxon>
        <taxon>ecological metagenomes</taxon>
    </lineage>
</organism>
<name>A0A382HHN8_9ZZZZ</name>
<accession>A0A382HHN8</accession>